<keyword evidence="4" id="KW-1185">Reference proteome</keyword>
<evidence type="ECO:0000259" key="2">
    <source>
        <dbReference type="PROSITE" id="PS50076"/>
    </source>
</evidence>
<dbReference type="CDD" id="cd06257">
    <property type="entry name" value="DnaJ"/>
    <property type="match status" value="1"/>
</dbReference>
<protein>
    <submittedName>
        <fullName evidence="3">J domain-containing protein</fullName>
    </submittedName>
</protein>
<dbReference type="FunFam" id="2.60.260.20:FF:000013">
    <property type="entry name" value="DnaJ subfamily B member 11"/>
    <property type="match status" value="1"/>
</dbReference>
<dbReference type="Pfam" id="PF01556">
    <property type="entry name" value="DnaJ_C"/>
    <property type="match status" value="1"/>
</dbReference>
<dbReference type="Gene3D" id="1.10.287.110">
    <property type="entry name" value="DnaJ domain"/>
    <property type="match status" value="1"/>
</dbReference>
<comment type="caution">
    <text evidence="3">The sequence shown here is derived from an EMBL/GenBank/DDBJ whole genome shotgun (WGS) entry which is preliminary data.</text>
</comment>
<dbReference type="GO" id="GO:0005737">
    <property type="term" value="C:cytoplasm"/>
    <property type="evidence" value="ECO:0007669"/>
    <property type="project" value="TreeGrafter"/>
</dbReference>
<reference evidence="3 4" key="1">
    <citation type="journal article" date="2017" name="Int. J. Syst. Evol. Microbiol.">
        <title>Marinicauda algicola sp. nov., isolated from a marine red alga Rhodosorus marinus.</title>
        <authorList>
            <person name="Jeong S.E."/>
            <person name="Jeon S.H."/>
            <person name="Chun B.H."/>
            <person name="Kim D.W."/>
            <person name="Jeon C.O."/>
        </authorList>
    </citation>
    <scope>NUCLEOTIDE SEQUENCE [LARGE SCALE GENOMIC DNA]</scope>
    <source>
        <strain evidence="3 4">JCM 31718</strain>
    </source>
</reference>
<dbReference type="Gene3D" id="2.60.260.20">
    <property type="entry name" value="Urease metallochaperone UreE, N-terminal domain"/>
    <property type="match status" value="2"/>
</dbReference>
<feature type="domain" description="J" evidence="2">
    <location>
        <begin position="3"/>
        <end position="68"/>
    </location>
</feature>
<dbReference type="EMBL" id="SRXW01000001">
    <property type="protein sequence ID" value="TGY89977.1"/>
    <property type="molecule type" value="Genomic_DNA"/>
</dbReference>
<dbReference type="CDD" id="cd10747">
    <property type="entry name" value="DnaJ_C"/>
    <property type="match status" value="1"/>
</dbReference>
<dbReference type="AlphaFoldDB" id="A0A4S2H301"/>
<dbReference type="Pfam" id="PF00226">
    <property type="entry name" value="DnaJ"/>
    <property type="match status" value="1"/>
</dbReference>
<organism evidence="3 4">
    <name type="scientific">Marinicauda algicola</name>
    <dbReference type="NCBI Taxonomy" id="2029849"/>
    <lineage>
        <taxon>Bacteria</taxon>
        <taxon>Pseudomonadati</taxon>
        <taxon>Pseudomonadota</taxon>
        <taxon>Alphaproteobacteria</taxon>
        <taxon>Maricaulales</taxon>
        <taxon>Maricaulaceae</taxon>
        <taxon>Marinicauda</taxon>
    </lineage>
</organism>
<evidence type="ECO:0000313" key="3">
    <source>
        <dbReference type="EMBL" id="TGY89977.1"/>
    </source>
</evidence>
<dbReference type="SMART" id="SM00271">
    <property type="entry name" value="DnaJ"/>
    <property type="match status" value="1"/>
</dbReference>
<dbReference type="SUPFAM" id="SSF46565">
    <property type="entry name" value="Chaperone J-domain"/>
    <property type="match status" value="1"/>
</dbReference>
<keyword evidence="1" id="KW-0143">Chaperone</keyword>
<dbReference type="OrthoDB" id="9779889at2"/>
<name>A0A4S2H301_9PROT</name>
<dbReference type="PANTHER" id="PTHR43096">
    <property type="entry name" value="DNAJ HOMOLOG 1, MITOCHONDRIAL-RELATED"/>
    <property type="match status" value="1"/>
</dbReference>
<dbReference type="GO" id="GO:0042026">
    <property type="term" value="P:protein refolding"/>
    <property type="evidence" value="ECO:0007669"/>
    <property type="project" value="TreeGrafter"/>
</dbReference>
<proteinExistence type="predicted"/>
<evidence type="ECO:0000313" key="4">
    <source>
        <dbReference type="Proteomes" id="UP000308054"/>
    </source>
</evidence>
<dbReference type="InterPro" id="IPR036869">
    <property type="entry name" value="J_dom_sf"/>
</dbReference>
<gene>
    <name evidence="3" type="ORF">E5163_02260</name>
</gene>
<dbReference type="RefSeq" id="WP_135994474.1">
    <property type="nucleotide sequence ID" value="NZ_CP071057.1"/>
</dbReference>
<evidence type="ECO:0000256" key="1">
    <source>
        <dbReference type="ARBA" id="ARBA00023186"/>
    </source>
</evidence>
<dbReference type="PROSITE" id="PS50076">
    <property type="entry name" value="DNAJ_2"/>
    <property type="match status" value="1"/>
</dbReference>
<dbReference type="SUPFAM" id="SSF49493">
    <property type="entry name" value="HSP40/DnaJ peptide-binding domain"/>
    <property type="match status" value="2"/>
</dbReference>
<accession>A0A4S2H301</accession>
<sequence>MQDPYAILGVSKTASTDEIRRAYRKLAKELHPDARPDDKAAEDRFKEVTAAFKLLSDPEKRAQYDRGEIDAQGRETAGFHFRSRPGAGASARGPRGQFEDIGDIFSELFTDFGTAERTRRARPQARRGADIRRTVDVSFEEAVTGTKRRIDFQPGKAVDVTIPAGVEDGQVLRLKGLGHPGGYGGPAGAGLVEVKIRPHPFFRREGDDIRVDLPITLKEALQGGKVRAPTVEGPVEVRVPEGTSSGALLRLRGKGVPKPDGTRGDQIVRLMIDIPVNDPQLDSFVETWTPPADYDPRKRFRRSS</sequence>
<dbReference type="InterPro" id="IPR008971">
    <property type="entry name" value="HSP40/DnaJ_pept-bd"/>
</dbReference>
<dbReference type="PANTHER" id="PTHR43096:SF48">
    <property type="entry name" value="CHAPERONE PROTEIN DNAJ"/>
    <property type="match status" value="1"/>
</dbReference>
<dbReference type="Proteomes" id="UP000308054">
    <property type="component" value="Unassembled WGS sequence"/>
</dbReference>
<dbReference type="InterPro" id="IPR002939">
    <property type="entry name" value="DnaJ_C"/>
</dbReference>
<dbReference type="InterPro" id="IPR001623">
    <property type="entry name" value="DnaJ_domain"/>
</dbReference>
<dbReference type="GO" id="GO:0051082">
    <property type="term" value="F:unfolded protein binding"/>
    <property type="evidence" value="ECO:0007669"/>
    <property type="project" value="InterPro"/>
</dbReference>
<dbReference type="PRINTS" id="PR00625">
    <property type="entry name" value="JDOMAIN"/>
</dbReference>